<dbReference type="Proteomes" id="UP000654257">
    <property type="component" value="Unassembled WGS sequence"/>
</dbReference>
<feature type="transmembrane region" description="Helical" evidence="1">
    <location>
        <begin position="42"/>
        <end position="69"/>
    </location>
</feature>
<reference evidence="2" key="2">
    <citation type="submission" date="2020-09" db="EMBL/GenBank/DDBJ databases">
        <authorList>
            <person name="Sun Q."/>
            <person name="Sedlacek I."/>
        </authorList>
    </citation>
    <scope>NUCLEOTIDE SEQUENCE</scope>
    <source>
        <strain evidence="2">CCM 7905</strain>
    </source>
</reference>
<feature type="transmembrane region" description="Helical" evidence="1">
    <location>
        <begin position="12"/>
        <end position="30"/>
    </location>
</feature>
<evidence type="ECO:0000256" key="1">
    <source>
        <dbReference type="SAM" id="Phobius"/>
    </source>
</evidence>
<name>A0A917FU71_9NOCA</name>
<keyword evidence="1" id="KW-0812">Transmembrane</keyword>
<evidence type="ECO:0000313" key="2">
    <source>
        <dbReference type="EMBL" id="GGG01606.1"/>
    </source>
</evidence>
<keyword evidence="3" id="KW-1185">Reference proteome</keyword>
<keyword evidence="1" id="KW-1133">Transmembrane helix</keyword>
<reference evidence="2" key="1">
    <citation type="journal article" date="2014" name="Int. J. Syst. Evol. Microbiol.">
        <title>Complete genome sequence of Corynebacterium casei LMG S-19264T (=DSM 44701T), isolated from a smear-ripened cheese.</title>
        <authorList>
            <consortium name="US DOE Joint Genome Institute (JGI-PGF)"/>
            <person name="Walter F."/>
            <person name="Albersmeier A."/>
            <person name="Kalinowski J."/>
            <person name="Ruckert C."/>
        </authorList>
    </citation>
    <scope>NUCLEOTIDE SEQUENCE</scope>
    <source>
        <strain evidence="2">CCM 7905</strain>
    </source>
</reference>
<sequence length="173" mass="19175">MTKFAKFYGANPLHLLAMIFCFVLGLAVVYTAGPMTFWNTDIWWQSIAVWFVGAAVAHDLVLFPLYAVADLSLRSGLDAMRGRRRSRPPLVPVLNYIRVPVLATGLTFLMFFPGIIEQGKEAYVAATGLTQEPYLLRWIVLVAVMFASSAVLYAIRCAIVQKRGSSPVSATER</sequence>
<organism evidence="2 3">
    <name type="scientific">Rhodococcoides trifolii</name>
    <dbReference type="NCBI Taxonomy" id="908250"/>
    <lineage>
        <taxon>Bacteria</taxon>
        <taxon>Bacillati</taxon>
        <taxon>Actinomycetota</taxon>
        <taxon>Actinomycetes</taxon>
        <taxon>Mycobacteriales</taxon>
        <taxon>Nocardiaceae</taxon>
        <taxon>Rhodococcoides</taxon>
    </lineage>
</organism>
<gene>
    <name evidence="2" type="ORF">GCM10007304_14510</name>
</gene>
<evidence type="ECO:0000313" key="3">
    <source>
        <dbReference type="Proteomes" id="UP000654257"/>
    </source>
</evidence>
<protein>
    <submittedName>
        <fullName evidence="2">Uncharacterized protein</fullName>
    </submittedName>
</protein>
<accession>A0A917FU71</accession>
<dbReference type="RefSeq" id="WP_188544161.1">
    <property type="nucleotide sequence ID" value="NZ_BMCU01000002.1"/>
</dbReference>
<dbReference type="AlphaFoldDB" id="A0A917FU71"/>
<comment type="caution">
    <text evidence="2">The sequence shown here is derived from an EMBL/GenBank/DDBJ whole genome shotgun (WGS) entry which is preliminary data.</text>
</comment>
<dbReference type="EMBL" id="BMCU01000002">
    <property type="protein sequence ID" value="GGG01606.1"/>
    <property type="molecule type" value="Genomic_DNA"/>
</dbReference>
<feature type="transmembrane region" description="Helical" evidence="1">
    <location>
        <begin position="90"/>
        <end position="115"/>
    </location>
</feature>
<feature type="transmembrane region" description="Helical" evidence="1">
    <location>
        <begin position="135"/>
        <end position="155"/>
    </location>
</feature>
<proteinExistence type="predicted"/>
<keyword evidence="1" id="KW-0472">Membrane</keyword>